<evidence type="ECO:0000313" key="4">
    <source>
        <dbReference type="WBParaSite" id="ACOC_0001228701-mRNA-1"/>
    </source>
</evidence>
<name>A0A0R3Q069_ANGCS</name>
<feature type="compositionally biased region" description="Basic and acidic residues" evidence="1">
    <location>
        <begin position="36"/>
        <end position="46"/>
    </location>
</feature>
<dbReference type="EMBL" id="UYYA01004968">
    <property type="protein sequence ID" value="VDM63873.1"/>
    <property type="molecule type" value="Genomic_DNA"/>
</dbReference>
<proteinExistence type="predicted"/>
<organism evidence="4">
    <name type="scientific">Angiostrongylus costaricensis</name>
    <name type="common">Nematode worm</name>
    <dbReference type="NCBI Taxonomy" id="334426"/>
    <lineage>
        <taxon>Eukaryota</taxon>
        <taxon>Metazoa</taxon>
        <taxon>Ecdysozoa</taxon>
        <taxon>Nematoda</taxon>
        <taxon>Chromadorea</taxon>
        <taxon>Rhabditida</taxon>
        <taxon>Rhabditina</taxon>
        <taxon>Rhabditomorpha</taxon>
        <taxon>Strongyloidea</taxon>
        <taxon>Metastrongylidae</taxon>
        <taxon>Angiostrongylus</taxon>
    </lineage>
</organism>
<gene>
    <name evidence="2" type="ORF">ACOC_LOCUS12288</name>
</gene>
<dbReference type="OrthoDB" id="5902014at2759"/>
<evidence type="ECO:0000256" key="1">
    <source>
        <dbReference type="SAM" id="MobiDB-lite"/>
    </source>
</evidence>
<dbReference type="WBParaSite" id="ACOC_0001228701-mRNA-1">
    <property type="protein sequence ID" value="ACOC_0001228701-mRNA-1"/>
    <property type="gene ID" value="ACOC_0001228701"/>
</dbReference>
<sequence>MTTDGQEPLVTRFLGMSNVLQEEHRPDVQCSSQGALKKDMMPDQSLERAEPTGLLLPATGKNGRFTGACSSHSTINGTTDDTAEYSD</sequence>
<evidence type="ECO:0000313" key="3">
    <source>
        <dbReference type="Proteomes" id="UP000267027"/>
    </source>
</evidence>
<reference evidence="2 3" key="2">
    <citation type="submission" date="2018-11" db="EMBL/GenBank/DDBJ databases">
        <authorList>
            <consortium name="Pathogen Informatics"/>
        </authorList>
    </citation>
    <scope>NUCLEOTIDE SEQUENCE [LARGE SCALE GENOMIC DNA]</scope>
    <source>
        <strain evidence="2 3">Costa Rica</strain>
    </source>
</reference>
<dbReference type="AlphaFoldDB" id="A0A0R3Q069"/>
<evidence type="ECO:0000313" key="2">
    <source>
        <dbReference type="EMBL" id="VDM63873.1"/>
    </source>
</evidence>
<reference evidence="4" key="1">
    <citation type="submission" date="2017-02" db="UniProtKB">
        <authorList>
            <consortium name="WormBaseParasite"/>
        </authorList>
    </citation>
    <scope>IDENTIFICATION</scope>
</reference>
<accession>A0A0R3Q069</accession>
<feature type="region of interest" description="Disordered" evidence="1">
    <location>
        <begin position="24"/>
        <end position="46"/>
    </location>
</feature>
<keyword evidence="3" id="KW-1185">Reference proteome</keyword>
<dbReference type="Proteomes" id="UP000267027">
    <property type="component" value="Unassembled WGS sequence"/>
</dbReference>
<protein>
    <submittedName>
        <fullName evidence="2 4">Uncharacterized protein</fullName>
    </submittedName>
</protein>